<proteinExistence type="predicted"/>
<dbReference type="Proteomes" id="UP000310158">
    <property type="component" value="Unassembled WGS sequence"/>
</dbReference>
<evidence type="ECO:0000313" key="3">
    <source>
        <dbReference type="Proteomes" id="UP000310158"/>
    </source>
</evidence>
<feature type="compositionally biased region" description="Low complexity" evidence="1">
    <location>
        <begin position="307"/>
        <end position="321"/>
    </location>
</feature>
<dbReference type="GO" id="GO:0033328">
    <property type="term" value="F:peroxisome membrane targeting sequence binding"/>
    <property type="evidence" value="ECO:0007669"/>
    <property type="project" value="TreeGrafter"/>
</dbReference>
<comment type="caution">
    <text evidence="2">The sequence shown here is derived from an EMBL/GenBank/DDBJ whole genome shotgun (WGS) entry which is preliminary data.</text>
</comment>
<dbReference type="GO" id="GO:0005778">
    <property type="term" value="C:peroxisomal membrane"/>
    <property type="evidence" value="ECO:0007669"/>
    <property type="project" value="TreeGrafter"/>
</dbReference>
<dbReference type="PANTHER" id="PTHR12774:SF2">
    <property type="entry name" value="PEROXISOMAL BIOGENESIS FACTOR 19"/>
    <property type="match status" value="1"/>
</dbReference>
<feature type="region of interest" description="Disordered" evidence="1">
    <location>
        <begin position="1"/>
        <end position="20"/>
    </location>
</feature>
<sequence>MATAQPPKAGVDEDVDDLDGRFSCSGVFPLRHLRRIQTYDPHTDVLDQFSTEAPKPSTAPAAPMASSSTAPPAPTDANIFSDDFARELAQGMESLMREIGGAAGVEAGKAGDEEEEKLREEAFRREWEKMLAEGMDGTMAGLGDSTGTNAGAGKKAEGKVGDDEFQKNIRAAMQKLKESEDNLRADASTPGADELEKLLAQFGEGKTDEELGGLLDDMMSQLMNKEILYEPLKELSDKFPPYLEEHKATLSSEQLKKYEAQHVSISKIIKIYEDPSYGDSNAAQNAQVVSLMTEMQSYGSPPSEIMGELPPGFDLGPDGLPKMPEGCTIA</sequence>
<keyword evidence="3" id="KW-1185">Reference proteome</keyword>
<dbReference type="AlphaFoldDB" id="A0A4S4LQU3"/>
<dbReference type="PANTHER" id="PTHR12774">
    <property type="entry name" value="PEROXISOMAL BIOGENESIS FACTOR 19"/>
    <property type="match status" value="1"/>
</dbReference>
<feature type="region of interest" description="Disordered" evidence="1">
    <location>
        <begin position="138"/>
        <end position="160"/>
    </location>
</feature>
<dbReference type="Gene3D" id="1.20.120.900">
    <property type="entry name" value="Pex19, mPTS binding domain"/>
    <property type="match status" value="1"/>
</dbReference>
<accession>A0A4S4LQU3</accession>
<dbReference type="InterPro" id="IPR038322">
    <property type="entry name" value="Pex19_C_sf"/>
</dbReference>
<feature type="compositionally biased region" description="Low complexity" evidence="1">
    <location>
        <begin position="50"/>
        <end position="70"/>
    </location>
</feature>
<gene>
    <name evidence="2" type="ORF">EW146_g6368</name>
</gene>
<feature type="region of interest" description="Disordered" evidence="1">
    <location>
        <begin position="47"/>
        <end position="79"/>
    </location>
</feature>
<reference evidence="2 3" key="1">
    <citation type="submission" date="2019-02" db="EMBL/GenBank/DDBJ databases">
        <title>Genome sequencing of the rare red list fungi Bondarzewia mesenterica.</title>
        <authorList>
            <person name="Buettner E."/>
            <person name="Kellner H."/>
        </authorList>
    </citation>
    <scope>NUCLEOTIDE SEQUENCE [LARGE SCALE GENOMIC DNA]</scope>
    <source>
        <strain evidence="2 3">DSM 108281</strain>
    </source>
</reference>
<dbReference type="InterPro" id="IPR006708">
    <property type="entry name" value="Pex19"/>
</dbReference>
<evidence type="ECO:0008006" key="4">
    <source>
        <dbReference type="Google" id="ProtNLM"/>
    </source>
</evidence>
<evidence type="ECO:0000313" key="2">
    <source>
        <dbReference type="EMBL" id="THH13901.1"/>
    </source>
</evidence>
<evidence type="ECO:0000256" key="1">
    <source>
        <dbReference type="SAM" id="MobiDB-lite"/>
    </source>
</evidence>
<feature type="region of interest" description="Disordered" evidence="1">
    <location>
        <begin position="302"/>
        <end position="330"/>
    </location>
</feature>
<dbReference type="OrthoDB" id="21292at2759"/>
<dbReference type="EMBL" id="SGPL01000316">
    <property type="protein sequence ID" value="THH13901.1"/>
    <property type="molecule type" value="Genomic_DNA"/>
</dbReference>
<dbReference type="Pfam" id="PF04614">
    <property type="entry name" value="Pex19"/>
    <property type="match status" value="1"/>
</dbReference>
<name>A0A4S4LQU3_9AGAM</name>
<dbReference type="GO" id="GO:0045046">
    <property type="term" value="P:protein import into peroxisome membrane"/>
    <property type="evidence" value="ECO:0007669"/>
    <property type="project" value="TreeGrafter"/>
</dbReference>
<protein>
    <recommendedName>
        <fullName evidence="4">Pex19-domain-containing protein</fullName>
    </recommendedName>
</protein>
<organism evidence="2 3">
    <name type="scientific">Bondarzewia mesenterica</name>
    <dbReference type="NCBI Taxonomy" id="1095465"/>
    <lineage>
        <taxon>Eukaryota</taxon>
        <taxon>Fungi</taxon>
        <taxon>Dikarya</taxon>
        <taxon>Basidiomycota</taxon>
        <taxon>Agaricomycotina</taxon>
        <taxon>Agaricomycetes</taxon>
        <taxon>Russulales</taxon>
        <taxon>Bondarzewiaceae</taxon>
        <taxon>Bondarzewia</taxon>
    </lineage>
</organism>